<comment type="cofactor">
    <cofactor evidence="3">
        <name>Zn(2+)</name>
        <dbReference type="ChEBI" id="CHEBI:29105"/>
    </cofactor>
    <text evidence="3">Binds 2 Zn(2+) ions.</text>
</comment>
<comment type="similarity">
    <text evidence="4">Belongs to the alkaline phosphatase family.</text>
</comment>
<dbReference type="SMART" id="SM00098">
    <property type="entry name" value="alkPPc"/>
    <property type="match status" value="1"/>
</dbReference>
<dbReference type="GO" id="GO:0046872">
    <property type="term" value="F:metal ion binding"/>
    <property type="evidence" value="ECO:0007669"/>
    <property type="project" value="UniProtKB-KW"/>
</dbReference>
<dbReference type="Proteomes" id="UP000807716">
    <property type="component" value="Unassembled WGS sequence"/>
</dbReference>
<keyword evidence="3" id="KW-0479">Metal-binding</keyword>
<dbReference type="InterPro" id="IPR001952">
    <property type="entry name" value="Alkaline_phosphatase"/>
</dbReference>
<keyword evidence="3" id="KW-0862">Zinc</keyword>
<feature type="signal peptide" evidence="6">
    <location>
        <begin position="1"/>
        <end position="21"/>
    </location>
</feature>
<evidence type="ECO:0000256" key="6">
    <source>
        <dbReference type="SAM" id="SignalP"/>
    </source>
</evidence>
<feature type="binding site" evidence="3">
    <location>
        <position position="460"/>
    </location>
    <ligand>
        <name>Zn(2+)</name>
        <dbReference type="ChEBI" id="CHEBI:29105"/>
        <label>2</label>
    </ligand>
</feature>
<protein>
    <recommendedName>
        <fullName evidence="1">alkaline phosphatase</fullName>
        <ecNumber evidence="1">3.1.3.1</ecNumber>
    </recommendedName>
</protein>
<dbReference type="PRINTS" id="PR00113">
    <property type="entry name" value="ALKPHPHTASE"/>
</dbReference>
<dbReference type="CDD" id="cd16012">
    <property type="entry name" value="ALP"/>
    <property type="match status" value="1"/>
</dbReference>
<proteinExistence type="inferred from homology"/>
<sequence>MVKVLALTLCTIGAAISAVSAQQGQFKRMSACPDLGCVFPPDRANFLAGAKFDVRVEVHAENGETPNADFSLTIEKLRGVDRDNKRRGSKAIDFSKYTKVKNTGPEGWNFTYYKDAAAYWKGQDGDEKASTPVNVAATAWRQVQLKEAGDYKVVLKYNNGKKTEAIWHVNPVQKRKAKNVILFIGDGMTTAMITAGRLISQRRVHGLYQTHLHMDQFKNMGHIMTHSLDSLITDSANSASAYNTGHKSSSGALGVYPDSSKTPFDDPKVELIAQLLRRRSKKQGGRGGVGIVTTAEVQDATPAAVYAHTRSRDEKATIVNQMIRGKDAVVADVILGGGGKYFHSKSGGKSLNGTDYYDVYQKEHGYKVVFDRDGLKNYKGSDKLLGIFHSGNMDVWLDRHVYKQNLAKSNTHPYGEKQSALNQPDLNEMVIKGLEVLDKRYRKEGWFMMAEAASIDKMMHPLDYDRGLADLLELDSTIGKTKAWLKRMKLDKDTLIVVTADHGHSFDVYGSVDTQFFNSAGDDSDAADLEKRNSIGTYENSGWPSYEDKDGDGFPDKWDVRFTLAAGTAGAPTHHESFQVHVNGTRVPAVIKSNSHHHYPVYVANPNEDKNGMAKSGTLGVTEPVGVHSLQDVPVFASGPGSELFRGVHDNTAVFHNIAAALGLGEEN</sequence>
<comment type="cofactor">
    <cofactor evidence="3">
        <name>Mg(2+)</name>
        <dbReference type="ChEBI" id="CHEBI:18420"/>
    </cofactor>
    <text evidence="3">Binds 1 Mg(2+) ion.</text>
</comment>
<evidence type="ECO:0000256" key="3">
    <source>
        <dbReference type="PIRSR" id="PIRSR601952-2"/>
    </source>
</evidence>
<feature type="chain" id="PRO_5040174669" description="alkaline phosphatase" evidence="6">
    <location>
        <begin position="22"/>
        <end position="668"/>
    </location>
</feature>
<feature type="active site" description="Phosphoserine intermediate" evidence="2">
    <location>
        <position position="235"/>
    </location>
</feature>
<keyword evidence="3" id="KW-0460">Magnesium</keyword>
<dbReference type="InterPro" id="IPR017850">
    <property type="entry name" value="Alkaline_phosphatase_core_sf"/>
</dbReference>
<feature type="binding site" evidence="3">
    <location>
        <position position="502"/>
    </location>
    <ligand>
        <name>Zn(2+)</name>
        <dbReference type="ChEBI" id="CHEBI:29105"/>
        <label>2</label>
    </ligand>
</feature>
<feature type="binding site" evidence="3">
    <location>
        <position position="186"/>
    </location>
    <ligand>
        <name>Mg(2+)</name>
        <dbReference type="ChEBI" id="CHEBI:18420"/>
    </ligand>
</feature>
<dbReference type="AlphaFoldDB" id="A0A9P6QLT2"/>
<keyword evidence="6" id="KW-0732">Signal</keyword>
<evidence type="ECO:0000256" key="4">
    <source>
        <dbReference type="RuleBase" id="RU003946"/>
    </source>
</evidence>
<evidence type="ECO:0000313" key="8">
    <source>
        <dbReference type="Proteomes" id="UP000807716"/>
    </source>
</evidence>
<evidence type="ECO:0000256" key="5">
    <source>
        <dbReference type="SAM" id="MobiDB-lite"/>
    </source>
</evidence>
<feature type="binding site" evidence="3">
    <location>
        <position position="451"/>
    </location>
    <ligand>
        <name>Mg(2+)</name>
        <dbReference type="ChEBI" id="CHEBI:18420"/>
    </ligand>
</feature>
<feature type="region of interest" description="Disordered" evidence="5">
    <location>
        <begin position="239"/>
        <end position="259"/>
    </location>
</feature>
<dbReference type="SUPFAM" id="SSF53649">
    <property type="entry name" value="Alkaline phosphatase-like"/>
    <property type="match status" value="1"/>
</dbReference>
<organism evidence="7 8">
    <name type="scientific">Actinomortierella ambigua</name>
    <dbReference type="NCBI Taxonomy" id="1343610"/>
    <lineage>
        <taxon>Eukaryota</taxon>
        <taxon>Fungi</taxon>
        <taxon>Fungi incertae sedis</taxon>
        <taxon>Mucoromycota</taxon>
        <taxon>Mortierellomycotina</taxon>
        <taxon>Mortierellomycetes</taxon>
        <taxon>Mortierellales</taxon>
        <taxon>Mortierellaceae</taxon>
        <taxon>Actinomortierella</taxon>
    </lineage>
</organism>
<comment type="caution">
    <text evidence="7">The sequence shown here is derived from an EMBL/GenBank/DDBJ whole genome shotgun (WGS) entry which is preliminary data.</text>
</comment>
<feature type="binding site" evidence="3">
    <location>
        <position position="456"/>
    </location>
    <ligand>
        <name>Zn(2+)</name>
        <dbReference type="ChEBI" id="CHEBI:29105"/>
        <label>2</label>
    </ligand>
</feature>
<dbReference type="PANTHER" id="PTHR11596:SF72">
    <property type="entry name" value="ALKALINE PHOSPHATASE"/>
    <property type="match status" value="1"/>
</dbReference>
<feature type="binding site" evidence="3">
    <location>
        <position position="628"/>
    </location>
    <ligand>
        <name>Zn(2+)</name>
        <dbReference type="ChEBI" id="CHEBI:29105"/>
        <label>2</label>
    </ligand>
</feature>
<feature type="binding site" evidence="3">
    <location>
        <position position="186"/>
    </location>
    <ligand>
        <name>Zn(2+)</name>
        <dbReference type="ChEBI" id="CHEBI:29105"/>
        <label>2</label>
    </ligand>
</feature>
<feature type="binding site" evidence="3">
    <location>
        <position position="501"/>
    </location>
    <ligand>
        <name>Zn(2+)</name>
        <dbReference type="ChEBI" id="CHEBI:29105"/>
        <label>2</label>
    </ligand>
</feature>
<dbReference type="Pfam" id="PF00245">
    <property type="entry name" value="Alk_phosphatase"/>
    <property type="match status" value="1"/>
</dbReference>
<dbReference type="OrthoDB" id="5818554at2759"/>
<gene>
    <name evidence="7" type="ORF">DFQ27_003859</name>
</gene>
<dbReference type="EC" id="3.1.3.1" evidence="1"/>
<feature type="binding site" evidence="3">
    <location>
        <position position="301"/>
    </location>
    <ligand>
        <name>Mg(2+)</name>
        <dbReference type="ChEBI" id="CHEBI:18420"/>
    </ligand>
</feature>
<accession>A0A9P6QLT2</accession>
<feature type="compositionally biased region" description="Polar residues" evidence="5">
    <location>
        <begin position="239"/>
        <end position="251"/>
    </location>
</feature>
<evidence type="ECO:0000256" key="1">
    <source>
        <dbReference type="ARBA" id="ARBA00012647"/>
    </source>
</evidence>
<dbReference type="EMBL" id="JAAAJB010000027">
    <property type="protein sequence ID" value="KAG0269350.1"/>
    <property type="molecule type" value="Genomic_DNA"/>
</dbReference>
<dbReference type="GO" id="GO:0004035">
    <property type="term" value="F:alkaline phosphatase activity"/>
    <property type="evidence" value="ECO:0007669"/>
    <property type="project" value="UniProtKB-EC"/>
</dbReference>
<keyword evidence="8" id="KW-1185">Reference proteome</keyword>
<reference evidence="7" key="1">
    <citation type="journal article" date="2020" name="Fungal Divers.">
        <title>Resolving the Mortierellaceae phylogeny through synthesis of multi-gene phylogenetics and phylogenomics.</title>
        <authorList>
            <person name="Vandepol N."/>
            <person name="Liber J."/>
            <person name="Desiro A."/>
            <person name="Na H."/>
            <person name="Kennedy M."/>
            <person name="Barry K."/>
            <person name="Grigoriev I.V."/>
            <person name="Miller A.N."/>
            <person name="O'Donnell K."/>
            <person name="Stajich J.E."/>
            <person name="Bonito G."/>
        </authorList>
    </citation>
    <scope>NUCLEOTIDE SEQUENCE</scope>
    <source>
        <strain evidence="7">BC1065</strain>
    </source>
</reference>
<feature type="binding site" evidence="3">
    <location>
        <position position="299"/>
    </location>
    <ligand>
        <name>Mg(2+)</name>
        <dbReference type="ChEBI" id="CHEBI:18420"/>
    </ligand>
</feature>
<evidence type="ECO:0000256" key="2">
    <source>
        <dbReference type="PIRSR" id="PIRSR601952-1"/>
    </source>
</evidence>
<dbReference type="PANTHER" id="PTHR11596">
    <property type="entry name" value="ALKALINE PHOSPHATASE"/>
    <property type="match status" value="1"/>
</dbReference>
<dbReference type="Gene3D" id="3.40.720.10">
    <property type="entry name" value="Alkaline Phosphatase, subunit A"/>
    <property type="match status" value="2"/>
</dbReference>
<evidence type="ECO:0000313" key="7">
    <source>
        <dbReference type="EMBL" id="KAG0269350.1"/>
    </source>
</evidence>
<name>A0A9P6QLT2_9FUNG</name>